<accession>A0A6G1F2F2</accession>
<gene>
    <name evidence="1" type="ORF">E2562_002444</name>
</gene>
<dbReference type="OrthoDB" id="537032at2759"/>
<proteinExistence type="predicted"/>
<reference evidence="1 2" key="1">
    <citation type="submission" date="2019-11" db="EMBL/GenBank/DDBJ databases">
        <title>Whole genome sequence of Oryza granulata.</title>
        <authorList>
            <person name="Li W."/>
        </authorList>
    </citation>
    <scope>NUCLEOTIDE SEQUENCE [LARGE SCALE GENOMIC DNA]</scope>
    <source>
        <strain evidence="2">cv. Menghai</strain>
        <tissue evidence="1">Leaf</tissue>
    </source>
</reference>
<keyword evidence="2" id="KW-1185">Reference proteome</keyword>
<name>A0A6G1F2F2_9ORYZ</name>
<dbReference type="Proteomes" id="UP000479710">
    <property type="component" value="Unassembled WGS sequence"/>
</dbReference>
<dbReference type="EMBL" id="SPHZ02000001">
    <property type="protein sequence ID" value="KAF0931077.1"/>
    <property type="molecule type" value="Genomic_DNA"/>
</dbReference>
<comment type="caution">
    <text evidence="1">The sequence shown here is derived from an EMBL/GenBank/DDBJ whole genome shotgun (WGS) entry which is preliminary data.</text>
</comment>
<protein>
    <submittedName>
        <fullName evidence="1">Uncharacterized protein</fullName>
    </submittedName>
</protein>
<evidence type="ECO:0000313" key="1">
    <source>
        <dbReference type="EMBL" id="KAF0931077.1"/>
    </source>
</evidence>
<dbReference type="AlphaFoldDB" id="A0A6G1F2F2"/>
<organism evidence="1 2">
    <name type="scientific">Oryza meyeriana var. granulata</name>
    <dbReference type="NCBI Taxonomy" id="110450"/>
    <lineage>
        <taxon>Eukaryota</taxon>
        <taxon>Viridiplantae</taxon>
        <taxon>Streptophyta</taxon>
        <taxon>Embryophyta</taxon>
        <taxon>Tracheophyta</taxon>
        <taxon>Spermatophyta</taxon>
        <taxon>Magnoliopsida</taxon>
        <taxon>Liliopsida</taxon>
        <taxon>Poales</taxon>
        <taxon>Poaceae</taxon>
        <taxon>BOP clade</taxon>
        <taxon>Oryzoideae</taxon>
        <taxon>Oryzeae</taxon>
        <taxon>Oryzinae</taxon>
        <taxon>Oryza</taxon>
        <taxon>Oryza meyeriana</taxon>
    </lineage>
</organism>
<evidence type="ECO:0000313" key="2">
    <source>
        <dbReference type="Proteomes" id="UP000479710"/>
    </source>
</evidence>
<sequence>MVANNKTLLKKANYPQRHGQNFQDALKLFANIPRTKAKYLLKYTSAYNRIGSKLIFGKIQDKVDFEKEETRKKIRKFKESAWKSLPGKA</sequence>